<evidence type="ECO:0000256" key="9">
    <source>
        <dbReference type="ARBA" id="ARBA00023242"/>
    </source>
</evidence>
<evidence type="ECO:0000256" key="13">
    <source>
        <dbReference type="ARBA" id="ARBA00049739"/>
    </source>
</evidence>
<feature type="binding site" evidence="15">
    <location>
        <position position="198"/>
    </location>
    <ligand>
        <name>S-adenosyl-L-methionine</name>
        <dbReference type="ChEBI" id="CHEBI:59789"/>
    </ligand>
</feature>
<sequence length="390" mass="45695">MTEDQKTENSRKVEDEIETELEGKRNITSNRGNKNNNESLRTGCKSYKDKEKEIRTNDHGPDVKNDMTAQSGKFQAETINKGFNRNKTTVVVDSYANEIAEHYNKIPSKSYAERRKSYIINIRNMNNFIKSVLFNRYVKRNGRVLDLGCGKGGDLLKYKKMGISYYYGLDIADKSISECKYRYSRHKCPFKADFNVCDTYHTILNLGKRFDVISIQFSFHYSFESEESFTITKQNINEHLHENGYLLLTVPDRNVILRRYHRSRTEKDAEKSISGDQHTTSDVCFGNEYYTIKFKDSPSDRIFGNKYYFNLREAVNECVEFLVDVNFLEQEMKKIGLLVVENANFITFYNVHSNEFAELRRKMLPMRLCTDEVKVTELYRIMVFKKTKSG</sequence>
<evidence type="ECO:0000256" key="6">
    <source>
        <dbReference type="ARBA" id="ARBA00022691"/>
    </source>
</evidence>
<dbReference type="OrthoDB" id="10248867at2759"/>
<dbReference type="AlphaFoldDB" id="L7JT97"/>
<dbReference type="PANTHER" id="PTHR12189">
    <property type="entry name" value="MRNA GUANINE-7- METHYLTRANSFERASE"/>
    <property type="match status" value="1"/>
</dbReference>
<keyword evidence="4 14" id="KW-0507">mRNA processing</keyword>
<feature type="binding site" evidence="16">
    <location>
        <begin position="126"/>
        <end position="127"/>
    </location>
    <ligand>
        <name>mRNA</name>
        <dbReference type="ChEBI" id="CHEBI:33699"/>
    </ligand>
</feature>
<proteinExistence type="inferred from homology"/>
<dbReference type="Pfam" id="PF03291">
    <property type="entry name" value="mRNA_G-N7_MeTrfase"/>
    <property type="match status" value="1"/>
</dbReference>
<protein>
    <recommendedName>
        <fullName evidence="13 14">mRNA cap guanine-N(7) methyltransferase</fullName>
        <ecNumber evidence="2 14">2.1.1.56</ecNumber>
    </recommendedName>
    <alternativeName>
        <fullName evidence="10 14">mRNA (guanine-N(7))-methyltransferase</fullName>
    </alternativeName>
    <alternativeName>
        <fullName evidence="11 14">mRNA cap methyltransferase</fullName>
    </alternativeName>
</protein>
<evidence type="ECO:0000256" key="12">
    <source>
        <dbReference type="ARBA" id="ARBA00044712"/>
    </source>
</evidence>
<evidence type="ECO:0000256" key="7">
    <source>
        <dbReference type="ARBA" id="ARBA00022884"/>
    </source>
</evidence>
<evidence type="ECO:0000256" key="16">
    <source>
        <dbReference type="PIRSR" id="PIRSR028762-2"/>
    </source>
</evidence>
<feature type="site" description="mRNA cap binding" evidence="16">
    <location>
        <position position="379"/>
    </location>
</feature>
<evidence type="ECO:0000313" key="20">
    <source>
        <dbReference type="Proteomes" id="UP000011185"/>
    </source>
</evidence>
<organism evidence="19 20">
    <name type="scientific">Trachipleistophora hominis</name>
    <name type="common">Microsporidian parasite</name>
    <dbReference type="NCBI Taxonomy" id="72359"/>
    <lineage>
        <taxon>Eukaryota</taxon>
        <taxon>Fungi</taxon>
        <taxon>Fungi incertae sedis</taxon>
        <taxon>Microsporidia</taxon>
        <taxon>Pleistophoridae</taxon>
        <taxon>Trachipleistophora</taxon>
    </lineage>
</organism>
<name>L7JT97_TRAHO</name>
<comment type="subcellular location">
    <subcellularLocation>
        <location evidence="1 14">Nucleus</location>
    </subcellularLocation>
</comment>
<evidence type="ECO:0000256" key="10">
    <source>
        <dbReference type="ARBA" id="ARBA00032772"/>
    </source>
</evidence>
<dbReference type="PROSITE" id="PS51562">
    <property type="entry name" value="RNA_CAP0_MT"/>
    <property type="match status" value="1"/>
</dbReference>
<evidence type="ECO:0000256" key="4">
    <source>
        <dbReference type="ARBA" id="ARBA00022664"/>
    </source>
</evidence>
<dbReference type="Proteomes" id="UP000011185">
    <property type="component" value="Unassembled WGS sequence"/>
</dbReference>
<dbReference type="InterPro" id="IPR016899">
    <property type="entry name" value="mRNA_G-N7_MeTrfase_euk"/>
</dbReference>
<dbReference type="GO" id="GO:0004482">
    <property type="term" value="F:mRNA 5'-cap (guanine-N7-)-methyltransferase activity"/>
    <property type="evidence" value="ECO:0007669"/>
    <property type="project" value="UniProtKB-EC"/>
</dbReference>
<feature type="compositionally biased region" description="Polar residues" evidence="17">
    <location>
        <begin position="26"/>
        <end position="40"/>
    </location>
</feature>
<feature type="binding site" evidence="15">
    <location>
        <position position="216"/>
    </location>
    <ligand>
        <name>S-adenosyl-L-methionine</name>
        <dbReference type="ChEBI" id="CHEBI:59789"/>
    </ligand>
</feature>
<dbReference type="PIRSF" id="PIRSF028762">
    <property type="entry name" value="ABD1"/>
    <property type="match status" value="1"/>
</dbReference>
<dbReference type="InterPro" id="IPR039753">
    <property type="entry name" value="RG7MT1"/>
</dbReference>
<dbReference type="EMBL" id="JH994095">
    <property type="protein sequence ID" value="ELQ73982.1"/>
    <property type="molecule type" value="Genomic_DNA"/>
</dbReference>
<dbReference type="InterPro" id="IPR029063">
    <property type="entry name" value="SAM-dependent_MTases_sf"/>
</dbReference>
<feature type="site" description="mRNA cap binding" evidence="16">
    <location>
        <position position="151"/>
    </location>
</feature>
<dbReference type="InParanoid" id="L7JT97"/>
<evidence type="ECO:0000256" key="3">
    <source>
        <dbReference type="ARBA" id="ARBA00022603"/>
    </source>
</evidence>
<feature type="site" description="mRNA cap binding" evidence="16">
    <location>
        <position position="182"/>
    </location>
</feature>
<dbReference type="GO" id="GO:0005634">
    <property type="term" value="C:nucleus"/>
    <property type="evidence" value="ECO:0007669"/>
    <property type="project" value="UniProtKB-SubCell"/>
</dbReference>
<dbReference type="FunCoup" id="L7JT97">
    <property type="interactions" value="204"/>
</dbReference>
<dbReference type="InterPro" id="IPR004971">
    <property type="entry name" value="mRNA_G-N7_MeTrfase_dom"/>
</dbReference>
<feature type="domain" description="MRNA cap 0 methyltransferase" evidence="18">
    <location>
        <begin position="117"/>
        <end position="387"/>
    </location>
</feature>
<feature type="region of interest" description="Disordered" evidence="17">
    <location>
        <begin position="1"/>
        <end position="42"/>
    </location>
</feature>
<evidence type="ECO:0000256" key="8">
    <source>
        <dbReference type="ARBA" id="ARBA00023042"/>
    </source>
</evidence>
<evidence type="ECO:0000256" key="5">
    <source>
        <dbReference type="ARBA" id="ARBA00022679"/>
    </source>
</evidence>
<feature type="site" description="mRNA cap binding" evidence="16">
    <location>
        <position position="157"/>
    </location>
</feature>
<feature type="binding site" evidence="15">
    <location>
        <position position="221"/>
    </location>
    <ligand>
        <name>S-adenosyl-L-methionine</name>
        <dbReference type="ChEBI" id="CHEBI:59789"/>
    </ligand>
</feature>
<comment type="similarity">
    <text evidence="14">Belongs to the class I-like SAM-binding methyltransferase superfamily. mRNA cap 0 methyltransferase family.</text>
</comment>
<feature type="site" description="mRNA cap binding" evidence="16">
    <location>
        <position position="220"/>
    </location>
</feature>
<keyword evidence="8 14" id="KW-0506">mRNA capping</keyword>
<dbReference type="EC" id="2.1.1.56" evidence="2 14"/>
<dbReference type="GO" id="GO:0003723">
    <property type="term" value="F:RNA binding"/>
    <property type="evidence" value="ECO:0007669"/>
    <property type="project" value="UniProtKB-KW"/>
</dbReference>
<evidence type="ECO:0000256" key="14">
    <source>
        <dbReference type="PIRNR" id="PIRNR028762"/>
    </source>
</evidence>
<dbReference type="HOGENOM" id="CLU_020346_1_2_1"/>
<keyword evidence="3 14" id="KW-0489">Methyltransferase</keyword>
<keyword evidence="5 14" id="KW-0808">Transferase</keyword>
<dbReference type="CDD" id="cd02440">
    <property type="entry name" value="AdoMet_MTases"/>
    <property type="match status" value="1"/>
</dbReference>
<evidence type="ECO:0000256" key="2">
    <source>
        <dbReference type="ARBA" id="ARBA00011926"/>
    </source>
</evidence>
<evidence type="ECO:0000256" key="17">
    <source>
        <dbReference type="SAM" id="MobiDB-lite"/>
    </source>
</evidence>
<evidence type="ECO:0000259" key="18">
    <source>
        <dbReference type="PROSITE" id="PS51562"/>
    </source>
</evidence>
<evidence type="ECO:0000313" key="19">
    <source>
        <dbReference type="EMBL" id="ELQ73982.1"/>
    </source>
</evidence>
<accession>L7JT97</accession>
<keyword evidence="9 14" id="KW-0539">Nucleus</keyword>
<evidence type="ECO:0000256" key="15">
    <source>
        <dbReference type="PIRSR" id="PIRSR028762-1"/>
    </source>
</evidence>
<dbReference type="OMA" id="HYCFESM"/>
<dbReference type="STRING" id="72359.L7JT97"/>
<feature type="binding site" evidence="15">
    <location>
        <position position="130"/>
    </location>
    <ligand>
        <name>S-adenosyl-L-methionine</name>
        <dbReference type="ChEBI" id="CHEBI:59789"/>
    </ligand>
</feature>
<feature type="site" description="mRNA cap binding" evidence="16">
    <location>
        <position position="320"/>
    </location>
</feature>
<keyword evidence="20" id="KW-1185">Reference proteome</keyword>
<dbReference type="PANTHER" id="PTHR12189:SF2">
    <property type="entry name" value="MRNA CAP GUANINE-N7 METHYLTRANSFERASE"/>
    <property type="match status" value="1"/>
</dbReference>
<evidence type="ECO:0000256" key="1">
    <source>
        <dbReference type="ARBA" id="ARBA00004123"/>
    </source>
</evidence>
<keyword evidence="6 14" id="KW-0949">S-adenosyl-L-methionine</keyword>
<dbReference type="VEuPathDB" id="MicrosporidiaDB:THOM_3122"/>
<feature type="compositionally biased region" description="Basic and acidic residues" evidence="17">
    <location>
        <begin position="1"/>
        <end position="14"/>
    </location>
</feature>
<keyword evidence="7 14" id="KW-0694">RNA-binding</keyword>
<feature type="binding site" evidence="15">
    <location>
        <position position="170"/>
    </location>
    <ligand>
        <name>S-adenosyl-L-methionine</name>
        <dbReference type="ChEBI" id="CHEBI:59789"/>
    </ligand>
</feature>
<dbReference type="SUPFAM" id="SSF53335">
    <property type="entry name" value="S-adenosyl-L-methionine-dependent methyltransferases"/>
    <property type="match status" value="1"/>
</dbReference>
<evidence type="ECO:0000256" key="11">
    <source>
        <dbReference type="ARBA" id="ARBA00033387"/>
    </source>
</evidence>
<comment type="catalytic activity">
    <reaction evidence="12">
        <text>a 5'-end (5'-triphosphoguanosine)-ribonucleoside in mRNA + S-adenosyl-L-methionine = a 5'-end (N(7)-methyl 5'-triphosphoguanosine)-ribonucleoside in mRNA + S-adenosyl-L-homocysteine</text>
        <dbReference type="Rhea" id="RHEA:67008"/>
        <dbReference type="Rhea" id="RHEA-COMP:17166"/>
        <dbReference type="Rhea" id="RHEA-COMP:17167"/>
        <dbReference type="ChEBI" id="CHEBI:57856"/>
        <dbReference type="ChEBI" id="CHEBI:59789"/>
        <dbReference type="ChEBI" id="CHEBI:156461"/>
        <dbReference type="ChEBI" id="CHEBI:167617"/>
        <dbReference type="EC" id="2.1.1.56"/>
    </reaction>
</comment>
<dbReference type="Gene3D" id="3.40.50.150">
    <property type="entry name" value="Vaccinia Virus protein VP39"/>
    <property type="match status" value="1"/>
</dbReference>
<gene>
    <name evidence="19" type="ORF">THOM_3122</name>
</gene>
<feature type="binding site" evidence="15">
    <location>
        <position position="148"/>
    </location>
    <ligand>
        <name>S-adenosyl-L-methionine</name>
        <dbReference type="ChEBI" id="CHEBI:59789"/>
    </ligand>
</feature>
<reference evidence="19 20" key="1">
    <citation type="journal article" date="2012" name="PLoS Pathog.">
        <title>The genome of the obligate intracellular parasite Trachipleistophora hominis: new insights into microsporidian genome dynamics and reductive evolution.</title>
        <authorList>
            <person name="Heinz E."/>
            <person name="Williams T.A."/>
            <person name="Nakjang S."/>
            <person name="Noel C.J."/>
            <person name="Swan D.C."/>
            <person name="Goldberg A.V."/>
            <person name="Harris S.R."/>
            <person name="Weinmaier T."/>
            <person name="Markert S."/>
            <person name="Becher D."/>
            <person name="Bernhardt J."/>
            <person name="Dagan T."/>
            <person name="Hacker C."/>
            <person name="Lucocq J.M."/>
            <person name="Schweder T."/>
            <person name="Rattei T."/>
            <person name="Hall N."/>
            <person name="Hirt R.P."/>
            <person name="Embley T.M."/>
        </authorList>
    </citation>
    <scope>NUCLEOTIDE SEQUENCE [LARGE SCALE GENOMIC DNA]</scope>
</reference>